<dbReference type="EMBL" id="JAGSPM010000006">
    <property type="protein sequence ID" value="MBR7747083.1"/>
    <property type="molecule type" value="Genomic_DNA"/>
</dbReference>
<evidence type="ECO:0000313" key="1">
    <source>
        <dbReference type="EMBL" id="MBR7747083.1"/>
    </source>
</evidence>
<protein>
    <recommendedName>
        <fullName evidence="3">VCBS repeat-containing protein</fullName>
    </recommendedName>
</protein>
<proteinExistence type="predicted"/>
<accession>A0A941I241</accession>
<reference evidence="1 2" key="1">
    <citation type="submission" date="2021-04" db="EMBL/GenBank/DDBJ databases">
        <title>novel species isolated from subtropical streams in China.</title>
        <authorList>
            <person name="Lu H."/>
        </authorList>
    </citation>
    <scope>NUCLEOTIDE SEQUENCE [LARGE SCALE GENOMIC DNA]</scope>
    <source>
        <strain evidence="1 2">BYS107W</strain>
    </source>
</reference>
<dbReference type="Proteomes" id="UP000680158">
    <property type="component" value="Unassembled WGS sequence"/>
</dbReference>
<evidence type="ECO:0000313" key="2">
    <source>
        <dbReference type="Proteomes" id="UP000680158"/>
    </source>
</evidence>
<dbReference type="AlphaFoldDB" id="A0A941I241"/>
<organism evidence="1 2">
    <name type="scientific">Undibacterium baiyunense</name>
    <dbReference type="NCBI Taxonomy" id="2828731"/>
    <lineage>
        <taxon>Bacteria</taxon>
        <taxon>Pseudomonadati</taxon>
        <taxon>Pseudomonadota</taxon>
        <taxon>Betaproteobacteria</taxon>
        <taxon>Burkholderiales</taxon>
        <taxon>Oxalobacteraceae</taxon>
        <taxon>Undibacterium</taxon>
    </lineage>
</organism>
<evidence type="ECO:0008006" key="3">
    <source>
        <dbReference type="Google" id="ProtNLM"/>
    </source>
</evidence>
<sequence>MFTFLRVQLQHHTPISLMRKLMITSLVLVSTLTCAIAQDIGIAFSILIPGKFQDEDLDKFTFPAYDWLALAVKDGRWELMPTKVSIENQVVTSNHDKAIALLHERSLTPGKVDTPNMKFSGERRRLFKDDPGTIKMSYKGMEYGFTMNKSGKITLYNGVLSTTLEEVRAGVSLVWAGDLDKDGKLDLIIETETENNATYCLFLSGTAGEKALVKKVGCQFYSG</sequence>
<dbReference type="SUPFAM" id="SSF69318">
    <property type="entry name" value="Integrin alpha N-terminal domain"/>
    <property type="match status" value="1"/>
</dbReference>
<dbReference type="InterPro" id="IPR028994">
    <property type="entry name" value="Integrin_alpha_N"/>
</dbReference>
<dbReference type="RefSeq" id="WP_212684381.1">
    <property type="nucleotide sequence ID" value="NZ_JAGSPM010000006.1"/>
</dbReference>
<comment type="caution">
    <text evidence="1">The sequence shown here is derived from an EMBL/GenBank/DDBJ whole genome shotgun (WGS) entry which is preliminary data.</text>
</comment>
<keyword evidence="2" id="KW-1185">Reference proteome</keyword>
<name>A0A941I241_9BURK</name>
<gene>
    <name evidence="1" type="ORF">KDM92_10860</name>
</gene>